<dbReference type="STRING" id="715226.ABI_17150"/>
<dbReference type="Pfam" id="PF13413">
    <property type="entry name" value="HTH_25"/>
    <property type="match status" value="1"/>
</dbReference>
<feature type="compositionally biased region" description="Low complexity" evidence="1">
    <location>
        <begin position="384"/>
        <end position="400"/>
    </location>
</feature>
<dbReference type="CDD" id="cd00093">
    <property type="entry name" value="HTH_XRE"/>
    <property type="match status" value="1"/>
</dbReference>
<feature type="compositionally biased region" description="Low complexity" evidence="1">
    <location>
        <begin position="360"/>
        <end position="369"/>
    </location>
</feature>
<dbReference type="InterPro" id="IPR010982">
    <property type="entry name" value="Lambda_DNA-bd_dom_sf"/>
</dbReference>
<dbReference type="GO" id="GO:0003677">
    <property type="term" value="F:DNA binding"/>
    <property type="evidence" value="ECO:0007669"/>
    <property type="project" value="InterPro"/>
</dbReference>
<keyword evidence="4" id="KW-1185">Reference proteome</keyword>
<feature type="domain" description="HTH cro/C1-type" evidence="2">
    <location>
        <begin position="44"/>
        <end position="104"/>
    </location>
</feature>
<gene>
    <name evidence="3" type="ORF">ABI_17150</name>
</gene>
<dbReference type="SUPFAM" id="SSF47413">
    <property type="entry name" value="lambda repressor-like DNA-binding domains"/>
    <property type="match status" value="1"/>
</dbReference>
<evidence type="ECO:0000313" key="3">
    <source>
        <dbReference type="EMBL" id="EGF93275.1"/>
    </source>
</evidence>
<dbReference type="eggNOG" id="COG1426">
    <property type="taxonomic scope" value="Bacteria"/>
</dbReference>
<dbReference type="PANTHER" id="PTHR34475">
    <property type="match status" value="1"/>
</dbReference>
<dbReference type="InterPro" id="IPR001387">
    <property type="entry name" value="Cro/C1-type_HTH"/>
</dbReference>
<feature type="region of interest" description="Disordered" evidence="1">
    <location>
        <begin position="360"/>
        <end position="413"/>
    </location>
</feature>
<feature type="region of interest" description="Disordered" evidence="1">
    <location>
        <begin position="1"/>
        <end position="31"/>
    </location>
</feature>
<dbReference type="InterPro" id="IPR050400">
    <property type="entry name" value="Bact_Cytoskel_RodZ"/>
</dbReference>
<sequence length="413" mass="44242">MSTSDSPPIIEDEPYQGVYRGGSEAPAAAGDGRLPDRFDLAELLKARRAKLGLSLEQVAEITRVRRAYLEAFEQVAYDVLPPRAFAIGYIKAYAKALGLDEESLADMYKREATEPAVRLHAPSGASVEDTRPNYRAYITAAVCVVGAIAIWNIVQHRPVSHGDNRIQGLNESAPWKWAVPNLQEGMMQLTRPAPAPQDQDVPQAYVTPGLDEGFASMMAADNASAAVVPVTEVLQARKAFNPQGAVYGAPPEQSNVTLQATKSVDLIVRDANGSIISFATQLNAGEAYRVPATEWQDKLIQISDLKYIEVYYNGEYAGQMDSLVTTVGKLNGKAAQMSSVLDARQAEAGQVAVVFKTSPKPEAPKAAPRPTEPIPYLPSVRPKPVVVETPAPASSSAAPVTTPPPAVPPATTE</sequence>
<organism evidence="3 4">
    <name type="scientific">Asticcacaulis biprosthecium C19</name>
    <dbReference type="NCBI Taxonomy" id="715226"/>
    <lineage>
        <taxon>Bacteria</taxon>
        <taxon>Pseudomonadati</taxon>
        <taxon>Pseudomonadota</taxon>
        <taxon>Alphaproteobacteria</taxon>
        <taxon>Caulobacterales</taxon>
        <taxon>Caulobacteraceae</taxon>
        <taxon>Asticcacaulis</taxon>
    </lineage>
</organism>
<proteinExistence type="predicted"/>
<dbReference type="AlphaFoldDB" id="F4QK97"/>
<feature type="compositionally biased region" description="Pro residues" evidence="1">
    <location>
        <begin position="401"/>
        <end position="413"/>
    </location>
</feature>
<accession>F4QK97</accession>
<dbReference type="Gene3D" id="1.10.260.40">
    <property type="entry name" value="lambda repressor-like DNA-binding domains"/>
    <property type="match status" value="1"/>
</dbReference>
<dbReference type="PROSITE" id="PS50943">
    <property type="entry name" value="HTH_CROC1"/>
    <property type="match status" value="1"/>
</dbReference>
<dbReference type="EMBL" id="GL883077">
    <property type="protein sequence ID" value="EGF93275.1"/>
    <property type="molecule type" value="Genomic_DNA"/>
</dbReference>
<dbReference type="RefSeq" id="WP_006272471.1">
    <property type="nucleotide sequence ID" value="NZ_GL883077.1"/>
</dbReference>
<dbReference type="HOGENOM" id="CLU_054704_0_0_5"/>
<dbReference type="Proteomes" id="UP000006512">
    <property type="component" value="Unassembled WGS sequence"/>
</dbReference>
<evidence type="ECO:0000259" key="2">
    <source>
        <dbReference type="PROSITE" id="PS50943"/>
    </source>
</evidence>
<dbReference type="PANTHER" id="PTHR34475:SF1">
    <property type="entry name" value="CYTOSKELETON PROTEIN RODZ"/>
    <property type="match status" value="1"/>
</dbReference>
<name>F4QK97_9CAUL</name>
<dbReference type="SMART" id="SM00530">
    <property type="entry name" value="HTH_XRE"/>
    <property type="match status" value="1"/>
</dbReference>
<evidence type="ECO:0000313" key="4">
    <source>
        <dbReference type="Proteomes" id="UP000006512"/>
    </source>
</evidence>
<reference evidence="4" key="1">
    <citation type="submission" date="2011-03" db="EMBL/GenBank/DDBJ databases">
        <title>Draft genome sequence of Brevundimonas diminuta.</title>
        <authorList>
            <person name="Brown P.J.B."/>
            <person name="Buechlein A."/>
            <person name="Hemmerich C."/>
            <person name="Brun Y.V."/>
        </authorList>
    </citation>
    <scope>NUCLEOTIDE SEQUENCE [LARGE SCALE GENOMIC DNA]</scope>
    <source>
        <strain evidence="4">C19</strain>
    </source>
</reference>
<protein>
    <recommendedName>
        <fullName evidence="2">HTH cro/C1-type domain-containing protein</fullName>
    </recommendedName>
</protein>
<dbReference type="OrthoDB" id="9790252at2"/>
<evidence type="ECO:0000256" key="1">
    <source>
        <dbReference type="SAM" id="MobiDB-lite"/>
    </source>
</evidence>